<keyword evidence="2" id="KW-0170">Cobalt</keyword>
<evidence type="ECO:0000313" key="4">
    <source>
        <dbReference type="Proteomes" id="UP000284277"/>
    </source>
</evidence>
<dbReference type="GO" id="GO:0019251">
    <property type="term" value="P:anaerobic cobalamin biosynthetic process"/>
    <property type="evidence" value="ECO:0007669"/>
    <property type="project" value="InterPro"/>
</dbReference>
<feature type="binding site" evidence="2">
    <location>
        <position position="177"/>
    </location>
    <ligand>
        <name>Co(2+)</name>
        <dbReference type="ChEBI" id="CHEBI:48828"/>
    </ligand>
</feature>
<dbReference type="InterPro" id="IPR010388">
    <property type="entry name" value="Anaerobic_Co-chelatase"/>
</dbReference>
<organism evidence="3 4">
    <name type="scientific">Lacrimispora algidixylanolytica</name>
    <dbReference type="NCBI Taxonomy" id="94868"/>
    <lineage>
        <taxon>Bacteria</taxon>
        <taxon>Bacillati</taxon>
        <taxon>Bacillota</taxon>
        <taxon>Clostridia</taxon>
        <taxon>Lachnospirales</taxon>
        <taxon>Lachnospiraceae</taxon>
        <taxon>Lacrimispora</taxon>
    </lineage>
</organism>
<keyword evidence="2" id="KW-0479">Metal-binding</keyword>
<dbReference type="CDD" id="cd03413">
    <property type="entry name" value="CbiK_C"/>
    <property type="match status" value="1"/>
</dbReference>
<reference evidence="3 4" key="1">
    <citation type="submission" date="2016-08" db="EMBL/GenBank/DDBJ databases">
        <title>A new outlook on sporulation: Clostridium algidixylanolyticum.</title>
        <authorList>
            <person name="Poppleton D.I."/>
            <person name="Gribaldo S."/>
        </authorList>
    </citation>
    <scope>NUCLEOTIDE SEQUENCE [LARGE SCALE GENOMIC DNA]</scope>
    <source>
        <strain evidence="3 4">SPL73</strain>
    </source>
</reference>
<dbReference type="SUPFAM" id="SSF53800">
    <property type="entry name" value="Chelatase"/>
    <property type="match status" value="1"/>
</dbReference>
<proteinExistence type="predicted"/>
<comment type="caution">
    <text evidence="3">The sequence shown here is derived from an EMBL/GenBank/DDBJ whole genome shotgun (WGS) entry which is preliminary data.</text>
</comment>
<protein>
    <submittedName>
        <fullName evidence="3">Sirohydrochlorin cobaltochelatase</fullName>
    </submittedName>
</protein>
<dbReference type="Proteomes" id="UP000284277">
    <property type="component" value="Unassembled WGS sequence"/>
</dbReference>
<dbReference type="PIRSF" id="PIRSF033579">
    <property type="entry name" value="Anaer_Co_chel"/>
    <property type="match status" value="1"/>
</dbReference>
<evidence type="ECO:0000313" key="3">
    <source>
        <dbReference type="EMBL" id="RKD32187.1"/>
    </source>
</evidence>
<sequence>MKKAVLVVSFGTTYHDSRRKTIESIEQAIKDELKGFEMRRAFTSRIIIGILKNRDGIEIDGVSEALEKLYKEGYTHVLVQPTLVMGGEENDRMFSAVEEYKDQFKTIICGKPLLSTEKDYERLTTILTDDTREYDEAGTEIIFMGHGTEHVANEAYERLAGVFSRREFDRYHIGTVEAEPTFQDIMEQVKKTDSTRIVLQPLMIVCGDHAHNDMAGEEDDSWKTQLEEEGYQVICRLKGMGELSGVCQILVDHAMEAKGEMEEVE</sequence>
<evidence type="ECO:0000256" key="1">
    <source>
        <dbReference type="PIRSR" id="PIRSR033579-1"/>
    </source>
</evidence>
<keyword evidence="4" id="KW-1185">Reference proteome</keyword>
<feature type="binding site" evidence="2">
    <location>
        <position position="209"/>
    </location>
    <ligand>
        <name>Co(2+)</name>
        <dbReference type="ChEBI" id="CHEBI:48828"/>
    </ligand>
</feature>
<dbReference type="Gene3D" id="3.40.50.1400">
    <property type="match status" value="2"/>
</dbReference>
<dbReference type="GO" id="GO:0016852">
    <property type="term" value="F:sirohydrochlorin cobaltochelatase activity"/>
    <property type="evidence" value="ECO:0007669"/>
    <property type="project" value="InterPro"/>
</dbReference>
<dbReference type="GO" id="GO:0046872">
    <property type="term" value="F:metal ion binding"/>
    <property type="evidence" value="ECO:0007669"/>
    <property type="project" value="UniProtKB-KW"/>
</dbReference>
<gene>
    <name evidence="3" type="ORF">BET01_18035</name>
</gene>
<feature type="active site" description="Proton acceptor" evidence="1">
    <location>
        <position position="146"/>
    </location>
</feature>
<dbReference type="OrthoDB" id="9770331at2"/>
<evidence type="ECO:0000256" key="2">
    <source>
        <dbReference type="PIRSR" id="PIRSR033579-3"/>
    </source>
</evidence>
<dbReference type="AlphaFoldDB" id="A0A419T3R0"/>
<name>A0A419T3R0_9FIRM</name>
<dbReference type="EMBL" id="MCIA01000013">
    <property type="protein sequence ID" value="RKD32187.1"/>
    <property type="molecule type" value="Genomic_DNA"/>
</dbReference>
<feature type="binding site" evidence="2">
    <location>
        <position position="146"/>
    </location>
    <ligand>
        <name>Co(2+)</name>
        <dbReference type="ChEBI" id="CHEBI:48828"/>
    </ligand>
</feature>
<dbReference type="RefSeq" id="WP_120196580.1">
    <property type="nucleotide sequence ID" value="NZ_MCIA01000013.1"/>
</dbReference>
<dbReference type="CDD" id="cd03412">
    <property type="entry name" value="CbiK_N"/>
    <property type="match status" value="1"/>
</dbReference>
<dbReference type="Pfam" id="PF06180">
    <property type="entry name" value="CbiK"/>
    <property type="match status" value="1"/>
</dbReference>
<accession>A0A419T3R0</accession>